<dbReference type="AlphaFoldDB" id="K0NPE9"/>
<dbReference type="PATRIC" id="fig|651182.5.peg.3012"/>
<dbReference type="PANTHER" id="PTHR37298">
    <property type="entry name" value="UPF0111 PROTEIN YKAA"/>
    <property type="match status" value="1"/>
</dbReference>
<evidence type="ECO:0000313" key="3">
    <source>
        <dbReference type="Proteomes" id="UP000007347"/>
    </source>
</evidence>
<dbReference type="KEGG" id="dto:TOL2_C25580"/>
<gene>
    <name evidence="2" type="ordered locus">TOL2_C25580</name>
</gene>
<dbReference type="InterPro" id="IPR018445">
    <property type="entry name" value="Put_Phosphate_transp_reg"/>
</dbReference>
<dbReference type="Proteomes" id="UP000007347">
    <property type="component" value="Chromosome"/>
</dbReference>
<dbReference type="InterPro" id="IPR038078">
    <property type="entry name" value="PhoU-like_sf"/>
</dbReference>
<dbReference type="Gene3D" id="1.20.58.220">
    <property type="entry name" value="Phosphate transport system protein phou homolog 2, domain 2"/>
    <property type="match status" value="1"/>
</dbReference>
<evidence type="ECO:0000256" key="1">
    <source>
        <dbReference type="ARBA" id="ARBA00008591"/>
    </source>
</evidence>
<keyword evidence="3" id="KW-1185">Reference proteome</keyword>
<dbReference type="EMBL" id="FO203503">
    <property type="protein sequence ID" value="CCK80717.1"/>
    <property type="molecule type" value="Genomic_DNA"/>
</dbReference>
<protein>
    <submittedName>
        <fullName evidence="2">Conserved uncharacterized protein, DUF47</fullName>
    </submittedName>
</protein>
<dbReference type="Pfam" id="PF01865">
    <property type="entry name" value="PhoU_div"/>
    <property type="match status" value="1"/>
</dbReference>
<dbReference type="HOGENOM" id="CLU_086031_0_1_7"/>
<organism evidence="2 3">
    <name type="scientific">Desulfobacula toluolica (strain DSM 7467 / Tol2)</name>
    <dbReference type="NCBI Taxonomy" id="651182"/>
    <lineage>
        <taxon>Bacteria</taxon>
        <taxon>Pseudomonadati</taxon>
        <taxon>Thermodesulfobacteriota</taxon>
        <taxon>Desulfobacteria</taxon>
        <taxon>Desulfobacterales</taxon>
        <taxon>Desulfobacteraceae</taxon>
        <taxon>Desulfobacula</taxon>
    </lineage>
</organism>
<name>K0NPE9_DESTT</name>
<reference evidence="2 3" key="1">
    <citation type="journal article" date="2013" name="Environ. Microbiol.">
        <title>Complete genome, catabolic sub-proteomes and key-metabolites of Desulfobacula toluolica Tol2, a marine, aromatic compound-degrading, sulfate-reducing bacterium.</title>
        <authorList>
            <person name="Wohlbrand L."/>
            <person name="Jacob J.H."/>
            <person name="Kube M."/>
            <person name="Mussmann M."/>
            <person name="Jarling R."/>
            <person name="Beck A."/>
            <person name="Amann R."/>
            <person name="Wilkes H."/>
            <person name="Reinhardt R."/>
            <person name="Rabus R."/>
        </authorList>
    </citation>
    <scope>NUCLEOTIDE SEQUENCE [LARGE SCALE GENOMIC DNA]</scope>
    <source>
        <strain evidence="3">DSM 7467 / Tol2</strain>
    </source>
</reference>
<evidence type="ECO:0000313" key="2">
    <source>
        <dbReference type="EMBL" id="CCK80717.1"/>
    </source>
</evidence>
<dbReference type="OrthoDB" id="9797568at2"/>
<comment type="similarity">
    <text evidence="1">Belongs to the UPF0111 family.</text>
</comment>
<dbReference type="STRING" id="651182.TOL2_C25580"/>
<accession>K0NPE9</accession>
<dbReference type="InterPro" id="IPR052912">
    <property type="entry name" value="UPF0111_domain"/>
</dbReference>
<dbReference type="RefSeq" id="WP_014958023.1">
    <property type="nucleotide sequence ID" value="NC_018645.1"/>
</dbReference>
<proteinExistence type="inferred from homology"/>
<sequence>MLKKFLPKENRFFTLFNQHTDIVLEGIQLFESMLDKYSQKDSMAIRLKEIENNADNIAHQVFELLNTVFITPFDREDIQMLTQHLDDIMDMVEKAGIRMVIYNILSPPATVRKQTDILKKAFLELATAIKLLANLKHKERIRNICIHVNSIENEGDAELRMGLKALFNTPGIDPLELIKKKEIFELLEAAIDRCEDLANVLETILIKYA</sequence>
<dbReference type="PANTHER" id="PTHR37298:SF1">
    <property type="entry name" value="UPF0111 PROTEIN YKAA"/>
    <property type="match status" value="1"/>
</dbReference>